<protein>
    <submittedName>
        <fullName evidence="1">Uncharacterized protein</fullName>
    </submittedName>
</protein>
<reference evidence="1 2" key="1">
    <citation type="submission" date="2015-08" db="EMBL/GenBank/DDBJ databases">
        <title>Genome sequencing of Penicillium nordicum.</title>
        <authorList>
            <person name="Nguyen H.D."/>
            <person name="Seifert K.A."/>
        </authorList>
    </citation>
    <scope>NUCLEOTIDE SEQUENCE [LARGE SCALE GENOMIC DNA]</scope>
    <source>
        <strain evidence="1 2">DAOMC 185683</strain>
    </source>
</reference>
<accession>A0A0M8NYQ1</accession>
<sequence length="75" mass="8868">MRRSTEHSIGHKQGIASFQFQKFMQLTNLGTFNSNRIYVVELQWRNNTCIFIWTNWTEREEKGGKGGERERETTG</sequence>
<organism evidence="1 2">
    <name type="scientific">Penicillium nordicum</name>
    <dbReference type="NCBI Taxonomy" id="229535"/>
    <lineage>
        <taxon>Eukaryota</taxon>
        <taxon>Fungi</taxon>
        <taxon>Dikarya</taxon>
        <taxon>Ascomycota</taxon>
        <taxon>Pezizomycotina</taxon>
        <taxon>Eurotiomycetes</taxon>
        <taxon>Eurotiomycetidae</taxon>
        <taxon>Eurotiales</taxon>
        <taxon>Aspergillaceae</taxon>
        <taxon>Penicillium</taxon>
    </lineage>
</organism>
<name>A0A0M8NYQ1_9EURO</name>
<dbReference type="EMBL" id="LHQQ01000377">
    <property type="protein sequence ID" value="KOS36890.1"/>
    <property type="molecule type" value="Genomic_DNA"/>
</dbReference>
<gene>
    <name evidence="1" type="ORF">ACN38_g12344</name>
</gene>
<evidence type="ECO:0000313" key="2">
    <source>
        <dbReference type="Proteomes" id="UP000037696"/>
    </source>
</evidence>
<keyword evidence="2" id="KW-1185">Reference proteome</keyword>
<dbReference type="Proteomes" id="UP000037696">
    <property type="component" value="Unassembled WGS sequence"/>
</dbReference>
<proteinExistence type="predicted"/>
<comment type="caution">
    <text evidence="1">The sequence shown here is derived from an EMBL/GenBank/DDBJ whole genome shotgun (WGS) entry which is preliminary data.</text>
</comment>
<evidence type="ECO:0000313" key="1">
    <source>
        <dbReference type="EMBL" id="KOS36890.1"/>
    </source>
</evidence>
<dbReference type="AlphaFoldDB" id="A0A0M8NYQ1"/>